<gene>
    <name evidence="2" type="ORF">SAMN05661086_03074</name>
</gene>
<dbReference type="Pfam" id="PF00149">
    <property type="entry name" value="Metallophos"/>
    <property type="match status" value="1"/>
</dbReference>
<organism evidence="2 3">
    <name type="scientific">Anaeromicropila populeti</name>
    <dbReference type="NCBI Taxonomy" id="37658"/>
    <lineage>
        <taxon>Bacteria</taxon>
        <taxon>Bacillati</taxon>
        <taxon>Bacillota</taxon>
        <taxon>Clostridia</taxon>
        <taxon>Lachnospirales</taxon>
        <taxon>Lachnospiraceae</taxon>
        <taxon>Anaeromicropila</taxon>
    </lineage>
</organism>
<dbReference type="STRING" id="37658.SAMN05661086_03074"/>
<dbReference type="OrthoDB" id="9780884at2"/>
<evidence type="ECO:0000313" key="2">
    <source>
        <dbReference type="EMBL" id="SFR98886.1"/>
    </source>
</evidence>
<keyword evidence="3" id="KW-1185">Reference proteome</keyword>
<dbReference type="InterPro" id="IPR004843">
    <property type="entry name" value="Calcineurin-like_PHP"/>
</dbReference>
<accession>A0A1I6L604</accession>
<evidence type="ECO:0000313" key="3">
    <source>
        <dbReference type="Proteomes" id="UP000199659"/>
    </source>
</evidence>
<dbReference type="PANTHER" id="PTHR31302:SF0">
    <property type="entry name" value="TRANSMEMBRANE PROTEIN WITH METALLOPHOSPHOESTERASE DOMAIN"/>
    <property type="match status" value="1"/>
</dbReference>
<reference evidence="2 3" key="1">
    <citation type="submission" date="2016-10" db="EMBL/GenBank/DDBJ databases">
        <authorList>
            <person name="de Groot N.N."/>
        </authorList>
    </citation>
    <scope>NUCLEOTIDE SEQUENCE [LARGE SCALE GENOMIC DNA]</scope>
    <source>
        <strain evidence="2 3">743A</strain>
    </source>
</reference>
<dbReference type="InterPro" id="IPR051158">
    <property type="entry name" value="Metallophosphoesterase_sf"/>
</dbReference>
<name>A0A1I6L604_9FIRM</name>
<dbReference type="InterPro" id="IPR029052">
    <property type="entry name" value="Metallo-depent_PP-like"/>
</dbReference>
<dbReference type="RefSeq" id="WP_092562649.1">
    <property type="nucleotide sequence ID" value="NZ_FOYZ01000014.1"/>
</dbReference>
<dbReference type="GO" id="GO:0016787">
    <property type="term" value="F:hydrolase activity"/>
    <property type="evidence" value="ECO:0007669"/>
    <property type="project" value="InterPro"/>
</dbReference>
<proteinExistence type="predicted"/>
<dbReference type="AlphaFoldDB" id="A0A1I6L604"/>
<dbReference type="PANTHER" id="PTHR31302">
    <property type="entry name" value="TRANSMEMBRANE PROTEIN WITH METALLOPHOSPHOESTERASE DOMAIN-RELATED"/>
    <property type="match status" value="1"/>
</dbReference>
<dbReference type="Proteomes" id="UP000199659">
    <property type="component" value="Unassembled WGS sequence"/>
</dbReference>
<dbReference type="EMBL" id="FOYZ01000014">
    <property type="protein sequence ID" value="SFR98886.1"/>
    <property type="molecule type" value="Genomic_DNA"/>
</dbReference>
<evidence type="ECO:0000259" key="1">
    <source>
        <dbReference type="Pfam" id="PF00149"/>
    </source>
</evidence>
<sequence>MKEVIVILIVAVILVLLEIWRELHSFKIEEYIVETHKFKKNGRTVKIVFLSDIHNFEYGKRNSRLLASIKKQVPDFILIGGDLLVYSEKFETDKMEYLLEELCKVAPVYYSYGNHEKKLLQLKEKTAGKLQRYVERAEAAGVQFLRNESETILVNQQQVCITGLDLDLEYYKKGRRIPQLTSERLSQYIGTRTGSGSFQILLAHNPLYFKQYASWGADVVLAGHVHGGVVRLPLLGGVISTTFQLFPKYDAGRFQEKQSTMVLSRGLGVHTIKMRLFNIPEVSVVIVKETF</sequence>
<protein>
    <recommendedName>
        <fullName evidence="1">Calcineurin-like phosphoesterase domain-containing protein</fullName>
    </recommendedName>
</protein>
<dbReference type="Gene3D" id="3.60.21.10">
    <property type="match status" value="1"/>
</dbReference>
<feature type="domain" description="Calcineurin-like phosphoesterase" evidence="1">
    <location>
        <begin position="46"/>
        <end position="227"/>
    </location>
</feature>
<dbReference type="SUPFAM" id="SSF56300">
    <property type="entry name" value="Metallo-dependent phosphatases"/>
    <property type="match status" value="1"/>
</dbReference>